<dbReference type="HOGENOM" id="CLU_382612_0_0_1"/>
<feature type="region of interest" description="Disordered" evidence="1">
    <location>
        <begin position="116"/>
        <end position="256"/>
    </location>
</feature>
<sequence length="723" mass="80657">MARTKKTVATAQTSSDKTIADSGPVHDTNDSLNHAQKAAQTRKRNQVAQMVAELTEKTPGPRLAKTMALKNAIWKEAQQPPRKRAALPGSPQKAVRTKRSKVANRRIQVPRLQLQARAHCPPTVNPDSDDEDSRDVGSLIPAGVKSCIPPSDEAVQRQRGKGKQKASVEDPFIDVVPLESYARQGKNSEKAVTNEYSDDGYHPDKEDAEEEDFEDEDEAYEGEDQDDDDEGDDDDEDDDEDVESDGSILNKKPKAAVKMLTEERPVWAEKKKEATKNSVAVMVRNRVIQVAENEDPSVMVSAVQPNQNASDPRSADAVVQSNPAPLDSMTDIATTSSSKPKPRPLNKSKGAQRRNEDNVAALSGHQNVSRRQQAREQEVPIWNPDNGVPQTTNAIAQSSVPQTAPSNTDEGFPQPTSTIVQTSVTPTTTPNIPNVWHPSAILHLNSIGDVNLRDQSNELRVVIQSAIHKIISWIIFIDAFPSMLTRAKWNRDALLQTCSEFMECSQLPLKEHYMAIRRRVSLDLAFVKAIGRLPDARISIYRGGFKSACVQIVRKFYHLKDGCGETVMDLLNENKYIFCLTANNQVIGSKPFEHPAIAEVIKQRLFDEIRHPVIEEFPEFFKEGEKLTQSIVAFAATAASFFKIRAAIQEWTTGKRIAQEFTAQTYTDIYLNHMLLLNVIKKNKPRAHDHLLTHLYRVVASNRYKKSTGTAYLDIQNMETGDF</sequence>
<feature type="region of interest" description="Disordered" evidence="1">
    <location>
        <begin position="75"/>
        <end position="103"/>
    </location>
</feature>
<protein>
    <recommendedName>
        <fullName evidence="2">DUF6532 domain-containing protein</fullName>
    </recommendedName>
</protein>
<feature type="compositionally biased region" description="Basic residues" evidence="1">
    <location>
        <begin position="340"/>
        <end position="352"/>
    </location>
</feature>
<evidence type="ECO:0000313" key="4">
    <source>
        <dbReference type="Proteomes" id="UP000054549"/>
    </source>
</evidence>
<accession>A0A0C2WFV6</accession>
<dbReference type="Pfam" id="PF20149">
    <property type="entry name" value="DUF6532"/>
    <property type="match status" value="1"/>
</dbReference>
<dbReference type="InterPro" id="IPR045341">
    <property type="entry name" value="DUF6532"/>
</dbReference>
<gene>
    <name evidence="3" type="ORF">M378DRAFT_14197</name>
</gene>
<feature type="region of interest" description="Disordered" evidence="1">
    <location>
        <begin position="304"/>
        <end position="418"/>
    </location>
</feature>
<dbReference type="InParanoid" id="A0A0C2WFV6"/>
<name>A0A0C2WFV6_AMAMK</name>
<proteinExistence type="predicted"/>
<dbReference type="STRING" id="946122.A0A0C2WFV6"/>
<dbReference type="AlphaFoldDB" id="A0A0C2WFV6"/>
<keyword evidence="4" id="KW-1185">Reference proteome</keyword>
<organism evidence="3 4">
    <name type="scientific">Amanita muscaria (strain Koide BX008)</name>
    <dbReference type="NCBI Taxonomy" id="946122"/>
    <lineage>
        <taxon>Eukaryota</taxon>
        <taxon>Fungi</taxon>
        <taxon>Dikarya</taxon>
        <taxon>Basidiomycota</taxon>
        <taxon>Agaricomycotina</taxon>
        <taxon>Agaricomycetes</taxon>
        <taxon>Agaricomycetidae</taxon>
        <taxon>Agaricales</taxon>
        <taxon>Pluteineae</taxon>
        <taxon>Amanitaceae</taxon>
        <taxon>Amanita</taxon>
    </lineage>
</organism>
<evidence type="ECO:0000256" key="1">
    <source>
        <dbReference type="SAM" id="MobiDB-lite"/>
    </source>
</evidence>
<evidence type="ECO:0000313" key="3">
    <source>
        <dbReference type="EMBL" id="KIL60317.1"/>
    </source>
</evidence>
<feature type="compositionally biased region" description="Polar residues" evidence="1">
    <location>
        <begin position="388"/>
        <end position="409"/>
    </location>
</feature>
<evidence type="ECO:0000259" key="2">
    <source>
        <dbReference type="Pfam" id="PF20149"/>
    </source>
</evidence>
<feature type="region of interest" description="Disordered" evidence="1">
    <location>
        <begin position="1"/>
        <end position="47"/>
    </location>
</feature>
<dbReference type="EMBL" id="KN818300">
    <property type="protein sequence ID" value="KIL60317.1"/>
    <property type="molecule type" value="Genomic_DNA"/>
</dbReference>
<dbReference type="OrthoDB" id="3225557at2759"/>
<reference evidence="3 4" key="1">
    <citation type="submission" date="2014-04" db="EMBL/GenBank/DDBJ databases">
        <title>Evolutionary Origins and Diversification of the Mycorrhizal Mutualists.</title>
        <authorList>
            <consortium name="DOE Joint Genome Institute"/>
            <consortium name="Mycorrhizal Genomics Consortium"/>
            <person name="Kohler A."/>
            <person name="Kuo A."/>
            <person name="Nagy L.G."/>
            <person name="Floudas D."/>
            <person name="Copeland A."/>
            <person name="Barry K.W."/>
            <person name="Cichocki N."/>
            <person name="Veneault-Fourrey C."/>
            <person name="LaButti K."/>
            <person name="Lindquist E.A."/>
            <person name="Lipzen A."/>
            <person name="Lundell T."/>
            <person name="Morin E."/>
            <person name="Murat C."/>
            <person name="Riley R."/>
            <person name="Ohm R."/>
            <person name="Sun H."/>
            <person name="Tunlid A."/>
            <person name="Henrissat B."/>
            <person name="Grigoriev I.V."/>
            <person name="Hibbett D.S."/>
            <person name="Martin F."/>
        </authorList>
    </citation>
    <scope>NUCLEOTIDE SEQUENCE [LARGE SCALE GENOMIC DNA]</scope>
    <source>
        <strain evidence="3 4">Koide BX008</strain>
    </source>
</reference>
<dbReference type="Proteomes" id="UP000054549">
    <property type="component" value="Unassembled WGS sequence"/>
</dbReference>
<feature type="compositionally biased region" description="Polar residues" evidence="1">
    <location>
        <begin position="7"/>
        <end position="17"/>
    </location>
</feature>
<feature type="compositionally biased region" description="Acidic residues" evidence="1">
    <location>
        <begin position="206"/>
        <end position="244"/>
    </location>
</feature>
<feature type="domain" description="DUF6532" evidence="2">
    <location>
        <begin position="466"/>
        <end position="678"/>
    </location>
</feature>